<accession>A0A286RI89</accession>
<dbReference type="InterPro" id="IPR040451">
    <property type="entry name" value="GH81_N"/>
</dbReference>
<comment type="catalytic activity">
    <reaction evidence="1">
        <text>Hydrolysis of (1-&gt;3)-beta-D-glucosidic linkages in (1-&gt;3)-beta-D-glucans.</text>
        <dbReference type="EC" id="3.2.1.39"/>
    </reaction>
</comment>
<keyword evidence="5" id="KW-0119">Carbohydrate metabolism</keyword>
<reference evidence="11 12" key="1">
    <citation type="journal article" name="Front. Microbiol.">
        <title>Sugar Metabolism of the First Thermophilic Planctomycete Thermogutta terrifontis: Comparative Genomic and Transcriptomic Approaches.</title>
        <authorList>
            <person name="Elcheninov A.G."/>
            <person name="Menzel P."/>
            <person name="Gudbergsdottir S.R."/>
            <person name="Slesarev A.I."/>
            <person name="Kadnikov V.V."/>
            <person name="Krogh A."/>
            <person name="Bonch-Osmolovskaya E.A."/>
            <person name="Peng X."/>
            <person name="Kublanov I.V."/>
        </authorList>
    </citation>
    <scope>NUCLEOTIDE SEQUENCE [LARGE SCALE GENOMIC DNA]</scope>
    <source>
        <strain evidence="11 12">R1</strain>
    </source>
</reference>
<dbReference type="EC" id="3.2.1.39" evidence="3"/>
<dbReference type="RefSeq" id="WP_095415672.1">
    <property type="nucleotide sequence ID" value="NZ_CP018477.1"/>
</dbReference>
<dbReference type="AlphaFoldDB" id="A0A286RI89"/>
<dbReference type="SMR" id="A0A286RI89"/>
<evidence type="ECO:0000313" key="12">
    <source>
        <dbReference type="Proteomes" id="UP000215086"/>
    </source>
</evidence>
<keyword evidence="8" id="KW-0624">Polysaccharide degradation</keyword>
<evidence type="ECO:0000256" key="3">
    <source>
        <dbReference type="ARBA" id="ARBA00012780"/>
    </source>
</evidence>
<dbReference type="GO" id="GO:0052861">
    <property type="term" value="F:endo-1,3(4)-beta-glucanase activity"/>
    <property type="evidence" value="ECO:0007669"/>
    <property type="project" value="InterPro"/>
</dbReference>
<dbReference type="PANTHER" id="PTHR31983">
    <property type="entry name" value="ENDO-1,3(4)-BETA-GLUCANASE 1"/>
    <property type="match status" value="1"/>
</dbReference>
<evidence type="ECO:0000256" key="5">
    <source>
        <dbReference type="ARBA" id="ARBA00023277"/>
    </source>
</evidence>
<evidence type="ECO:0000259" key="10">
    <source>
        <dbReference type="Pfam" id="PF17652"/>
    </source>
</evidence>
<evidence type="ECO:0000259" key="9">
    <source>
        <dbReference type="Pfam" id="PF03639"/>
    </source>
</evidence>
<dbReference type="KEGG" id="ttf:THTE_3078"/>
<gene>
    <name evidence="11" type="ORF">THTE_3078</name>
</gene>
<dbReference type="PANTHER" id="PTHR31983:SF0">
    <property type="entry name" value="GLUCAN ENDO-1,3-BETA-D-GLUCOSIDASE 2"/>
    <property type="match status" value="1"/>
</dbReference>
<dbReference type="GO" id="GO:0000272">
    <property type="term" value="P:polysaccharide catabolic process"/>
    <property type="evidence" value="ECO:0007669"/>
    <property type="project" value="UniProtKB-KW"/>
</dbReference>
<dbReference type="GO" id="GO:0071555">
    <property type="term" value="P:cell wall organization"/>
    <property type="evidence" value="ECO:0007669"/>
    <property type="project" value="UniProtKB-KW"/>
</dbReference>
<keyword evidence="4" id="KW-0378">Hydrolase</keyword>
<keyword evidence="12" id="KW-1185">Reference proteome</keyword>
<dbReference type="EMBL" id="CP018477">
    <property type="protein sequence ID" value="ASV75680.1"/>
    <property type="molecule type" value="Genomic_DNA"/>
</dbReference>
<sequence length="778" mass="86975">MILKIGTQRTATNRNVLPEKVAFAGLVLFLVLPAEPSVLASELPAMPSVERVGAGSYARVAPAGARRPPETVYVVDTLRPPFPTNQWWSSVLWMPLSEAQYPHPLAVRAEKTGLRVFYPGPHLMVTPRSILASMPNNSADLTIGHSNVAAFDEARVEAYSDWFVTVRFGDLKKGMSLTYGHGSPFVYAQYRGGAARIVFAQKPEIWAGSLAQHAVAVSVNGKHYALFGPRGSKWTAVDEKTWVNLADQSPRFSLALLPERSEKVFALFSRYAHSHVMGTEVHWKYDPATSSVVTTFNYTTVEYEGSAPGTLFALYPHQWKNTDAKILPYEYESVRGTMKLAEGQSFTVRMTFPGVLPVLPATASWDRTVVDRYLEEDCTKTRGAPGDTYWEGKWLGRQATLAALAAENGNHAVQRELLRQIQQRLEAWFTAVGDNGRLKSTGLFYYDDRWGTLIGYPAAYGSDTELNDHHFHYGYFLRAAAEIVRYDPQWADPARWGGLLQMVVDDIACSRRGDPRFPFLRCFDVYAGHSWASGHARFADGNNQESSSEAMNAWCALILLGEATGNTALRDLGIYLYTSELYAINEYWFDVSGDNRPASFPEPVVGIIWGGKADYATWFSARPEAIHGINWLPFHGGSLYLGLYPEYVRKNYEALVAHKGGPRWDQWADLIWMYRALDDPQDALRQFNAAAGRFQPESGNSKTNTYCWIHSLLDMGRVDRSVTADHPLYAVFRNGEHRTYVAFNLRAVPVTVHFSDGTQITVPPGKGMAVKQVTRNYP</sequence>
<feature type="domain" description="Glycosyl hydrolase family 81 C-terminal" evidence="10">
    <location>
        <begin position="374"/>
        <end position="703"/>
    </location>
</feature>
<evidence type="ECO:0000313" key="11">
    <source>
        <dbReference type="EMBL" id="ASV75680.1"/>
    </source>
</evidence>
<dbReference type="InterPro" id="IPR040720">
    <property type="entry name" value="GH81_C"/>
</dbReference>
<proteinExistence type="inferred from homology"/>
<keyword evidence="7" id="KW-0961">Cell wall biogenesis/degradation</keyword>
<dbReference type="GO" id="GO:0042973">
    <property type="term" value="F:glucan endo-1,3-beta-D-glucosidase activity"/>
    <property type="evidence" value="ECO:0007669"/>
    <property type="project" value="UniProtKB-EC"/>
</dbReference>
<dbReference type="PROSITE" id="PS52008">
    <property type="entry name" value="GH81"/>
    <property type="match status" value="1"/>
</dbReference>
<evidence type="ECO:0000256" key="8">
    <source>
        <dbReference type="ARBA" id="ARBA00023326"/>
    </source>
</evidence>
<organism evidence="11 12">
    <name type="scientific">Thermogutta terrifontis</name>
    <dbReference type="NCBI Taxonomy" id="1331910"/>
    <lineage>
        <taxon>Bacteria</taxon>
        <taxon>Pseudomonadati</taxon>
        <taxon>Planctomycetota</taxon>
        <taxon>Planctomycetia</taxon>
        <taxon>Pirellulales</taxon>
        <taxon>Thermoguttaceae</taxon>
        <taxon>Thermogutta</taxon>
    </lineage>
</organism>
<evidence type="ECO:0000256" key="7">
    <source>
        <dbReference type="ARBA" id="ARBA00023316"/>
    </source>
</evidence>
<dbReference type="OrthoDB" id="5480482at2"/>
<feature type="domain" description="Glycosyl hydrolase family 81 N-terminal" evidence="9">
    <location>
        <begin position="77"/>
        <end position="350"/>
    </location>
</feature>
<keyword evidence="6" id="KW-0326">Glycosidase</keyword>
<evidence type="ECO:0000256" key="4">
    <source>
        <dbReference type="ARBA" id="ARBA00022801"/>
    </source>
</evidence>
<dbReference type="Pfam" id="PF03639">
    <property type="entry name" value="Glyco_hydro_81"/>
    <property type="match status" value="1"/>
</dbReference>
<dbReference type="Pfam" id="PF17652">
    <property type="entry name" value="Glyco_hydro81C"/>
    <property type="match status" value="1"/>
</dbReference>
<evidence type="ECO:0000256" key="6">
    <source>
        <dbReference type="ARBA" id="ARBA00023295"/>
    </source>
</evidence>
<dbReference type="Gene3D" id="2.70.98.30">
    <property type="entry name" value="Golgi alpha-mannosidase II, domain 4"/>
    <property type="match status" value="1"/>
</dbReference>
<comment type="similarity">
    <text evidence="2">Belongs to the glycosyl hydrolase 81 family.</text>
</comment>
<dbReference type="InterPro" id="IPR005200">
    <property type="entry name" value="Endo-beta-glucanase"/>
</dbReference>
<protein>
    <recommendedName>
        <fullName evidence="3">glucan endo-1,3-beta-D-glucosidase</fullName>
        <ecNumber evidence="3">3.2.1.39</ecNumber>
    </recommendedName>
</protein>
<evidence type="ECO:0000256" key="1">
    <source>
        <dbReference type="ARBA" id="ARBA00000382"/>
    </source>
</evidence>
<dbReference type="Proteomes" id="UP000215086">
    <property type="component" value="Chromosome"/>
</dbReference>
<evidence type="ECO:0000256" key="2">
    <source>
        <dbReference type="ARBA" id="ARBA00010730"/>
    </source>
</evidence>
<name>A0A286RI89_9BACT</name>